<dbReference type="EMBL" id="DAEQIJ010000028">
    <property type="protein sequence ID" value="HBH2621859.1"/>
    <property type="molecule type" value="Genomic_DNA"/>
</dbReference>
<organism evidence="2">
    <name type="scientific">Clostridioides difficile</name>
    <name type="common">Peptoclostridium difficile</name>
    <dbReference type="NCBI Taxonomy" id="1496"/>
    <lineage>
        <taxon>Bacteria</taxon>
        <taxon>Bacillati</taxon>
        <taxon>Bacillota</taxon>
        <taxon>Clostridia</taxon>
        <taxon>Peptostreptococcales</taxon>
        <taxon>Peptostreptococcaceae</taxon>
        <taxon>Clostridioides</taxon>
    </lineage>
</organism>
<sequence length="81" mass="9914">MKSRQELIKDIEKYRKAQYLIYLDIVQRAWADRSLTADEQDRIKQEAYAEYKRIERDTEEAEELLMREEFETDRPLAVQIM</sequence>
<keyword evidence="1" id="KW-0175">Coiled coil</keyword>
<proteinExistence type="predicted"/>
<evidence type="ECO:0000313" key="3">
    <source>
        <dbReference type="EMBL" id="HBH2621859.1"/>
    </source>
</evidence>
<reference evidence="2" key="1">
    <citation type="submission" date="2014-07" db="EMBL/GenBank/DDBJ databases">
        <authorList>
            <person name="Monot Marc"/>
        </authorList>
    </citation>
    <scope>NUCLEOTIDE SEQUENCE</scope>
    <source>
        <strain evidence="2">7032994</strain>
    </source>
</reference>
<evidence type="ECO:0000256" key="1">
    <source>
        <dbReference type="SAM" id="Coils"/>
    </source>
</evidence>
<name>A0A068ZWU8_CLODI</name>
<feature type="coiled-coil region" evidence="1">
    <location>
        <begin position="37"/>
        <end position="71"/>
    </location>
</feature>
<dbReference type="Proteomes" id="UP000879542">
    <property type="component" value="Unassembled WGS sequence"/>
</dbReference>
<reference evidence="3" key="2">
    <citation type="journal article" date="2018" name="Genome Biol.">
        <title>SKESA: strategic k-mer extension for scrupulous assemblies.</title>
        <authorList>
            <person name="Souvorov A."/>
            <person name="Agarwala R."/>
            <person name="Lipman D.J."/>
        </authorList>
    </citation>
    <scope>NUCLEOTIDE SEQUENCE</scope>
    <source>
        <strain evidence="3">Clostridioides</strain>
    </source>
</reference>
<dbReference type="AlphaFoldDB" id="A0A068ZWU8"/>
<evidence type="ECO:0000313" key="2">
    <source>
        <dbReference type="EMBL" id="CDS82912.1"/>
    </source>
</evidence>
<protein>
    <submittedName>
        <fullName evidence="2">Uncharacterized protein</fullName>
    </submittedName>
</protein>
<accession>A0A068ZWU8</accession>
<dbReference type="EMBL" id="LK932332">
    <property type="protein sequence ID" value="CDS82912.1"/>
    <property type="molecule type" value="Genomic_DNA"/>
</dbReference>
<gene>
    <name evidence="2" type="ORF">BN1097_1260005</name>
    <name evidence="3" type="ORF">KRQ00_003672</name>
</gene>
<dbReference type="RefSeq" id="WP_021403370.1">
    <property type="nucleotide sequence ID" value="NZ_AP025558.1"/>
</dbReference>
<reference evidence="3" key="3">
    <citation type="submission" date="2021-06" db="EMBL/GenBank/DDBJ databases">
        <authorList>
            <consortium name="NCBI Pathogen Detection Project"/>
        </authorList>
    </citation>
    <scope>NUCLEOTIDE SEQUENCE</scope>
    <source>
        <strain evidence="3">Clostridioides</strain>
    </source>
</reference>